<dbReference type="InterPro" id="IPR035892">
    <property type="entry name" value="C2_domain_sf"/>
</dbReference>
<feature type="domain" description="RPGRIP1 C-terminal" evidence="1">
    <location>
        <begin position="1"/>
        <end position="66"/>
    </location>
</feature>
<feature type="non-terminal residue" evidence="2">
    <location>
        <position position="76"/>
    </location>
</feature>
<dbReference type="AlphaFoldDB" id="A0A8S3FSN4"/>
<dbReference type="InterPro" id="IPR041091">
    <property type="entry name" value="RPGRIP1_C"/>
</dbReference>
<dbReference type="GO" id="GO:0035869">
    <property type="term" value="C:ciliary transition zone"/>
    <property type="evidence" value="ECO:0007669"/>
    <property type="project" value="TreeGrafter"/>
</dbReference>
<accession>A0A8S3FSN4</accession>
<gene>
    <name evidence="2" type="ORF">BYL167_LOCUS69798</name>
</gene>
<proteinExistence type="predicted"/>
<evidence type="ECO:0000259" key="1">
    <source>
        <dbReference type="Pfam" id="PF18111"/>
    </source>
</evidence>
<dbReference type="Proteomes" id="UP000681967">
    <property type="component" value="Unassembled WGS sequence"/>
</dbReference>
<evidence type="ECO:0000313" key="2">
    <source>
        <dbReference type="EMBL" id="CAF5138787.1"/>
    </source>
</evidence>
<evidence type="ECO:0000313" key="3">
    <source>
        <dbReference type="Proteomes" id="UP000681967"/>
    </source>
</evidence>
<dbReference type="EMBL" id="CAJOBH010251196">
    <property type="protein sequence ID" value="CAF5138787.1"/>
    <property type="molecule type" value="Genomic_DNA"/>
</dbReference>
<protein>
    <recommendedName>
        <fullName evidence="1">RPGRIP1 C-terminal domain-containing protein</fullName>
    </recommendedName>
</protein>
<comment type="caution">
    <text evidence="2">The sequence shown here is derived from an EMBL/GenBank/DDBJ whole genome shotgun (WGS) entry which is preliminary data.</text>
</comment>
<sequence length="76" mass="8677">EPPDDQPTLDCVDIGYATVNAKQLLQNERDLIEKEIDVHDMEDPAEIVGQMNVTVSIVQALKKLKQQEQTTRRMQN</sequence>
<dbReference type="InterPro" id="IPR031139">
    <property type="entry name" value="RPGRIP1_fam"/>
</dbReference>
<dbReference type="PANTHER" id="PTHR14240">
    <property type="entry name" value="RETINITIS PIGMENTOSA GTPASE REGULATOR-INTERACTING PROTEIN"/>
    <property type="match status" value="1"/>
</dbReference>
<reference evidence="2" key="1">
    <citation type="submission" date="2021-02" db="EMBL/GenBank/DDBJ databases">
        <authorList>
            <person name="Nowell W R."/>
        </authorList>
    </citation>
    <scope>NUCLEOTIDE SEQUENCE</scope>
</reference>
<dbReference type="PANTHER" id="PTHR14240:SF1">
    <property type="entry name" value="PROTEIN FANTOM-RELATED"/>
    <property type="match status" value="1"/>
</dbReference>
<dbReference type="GO" id="GO:1905515">
    <property type="term" value="P:non-motile cilium assembly"/>
    <property type="evidence" value="ECO:0007669"/>
    <property type="project" value="TreeGrafter"/>
</dbReference>
<name>A0A8S3FSN4_9BILA</name>
<dbReference type="Gene3D" id="2.60.40.150">
    <property type="entry name" value="C2 domain"/>
    <property type="match status" value="1"/>
</dbReference>
<dbReference type="Pfam" id="PF18111">
    <property type="entry name" value="RPGR1_C"/>
    <property type="match status" value="1"/>
</dbReference>
<organism evidence="2 3">
    <name type="scientific">Rotaria magnacalcarata</name>
    <dbReference type="NCBI Taxonomy" id="392030"/>
    <lineage>
        <taxon>Eukaryota</taxon>
        <taxon>Metazoa</taxon>
        <taxon>Spiralia</taxon>
        <taxon>Gnathifera</taxon>
        <taxon>Rotifera</taxon>
        <taxon>Eurotatoria</taxon>
        <taxon>Bdelloidea</taxon>
        <taxon>Philodinida</taxon>
        <taxon>Philodinidae</taxon>
        <taxon>Rotaria</taxon>
    </lineage>
</organism>